<evidence type="ECO:0000313" key="2">
    <source>
        <dbReference type="Proteomes" id="UP000825935"/>
    </source>
</evidence>
<gene>
    <name evidence="1" type="ORF">KP509_11G012500</name>
</gene>
<dbReference type="InterPro" id="IPR027850">
    <property type="entry name" value="DUF4504"/>
</dbReference>
<protein>
    <submittedName>
        <fullName evidence="1">Uncharacterized protein</fullName>
    </submittedName>
</protein>
<dbReference type="EMBL" id="CM035416">
    <property type="protein sequence ID" value="KAH7424522.1"/>
    <property type="molecule type" value="Genomic_DNA"/>
</dbReference>
<dbReference type="AlphaFoldDB" id="A0A8T2TP47"/>
<dbReference type="Proteomes" id="UP000825935">
    <property type="component" value="Chromosome 11"/>
</dbReference>
<comment type="caution">
    <text evidence="1">The sequence shown here is derived from an EMBL/GenBank/DDBJ whole genome shotgun (WGS) entry which is preliminary data.</text>
</comment>
<dbReference type="OrthoDB" id="2395010at2759"/>
<evidence type="ECO:0000313" key="1">
    <source>
        <dbReference type="EMBL" id="KAH7424522.1"/>
    </source>
</evidence>
<dbReference type="PANTHER" id="PTHR31366">
    <property type="entry name" value="UPF0739 PROTEIN C1ORF74"/>
    <property type="match status" value="1"/>
</dbReference>
<reference evidence="1" key="1">
    <citation type="submission" date="2021-08" db="EMBL/GenBank/DDBJ databases">
        <title>WGS assembly of Ceratopteris richardii.</title>
        <authorList>
            <person name="Marchant D.B."/>
            <person name="Chen G."/>
            <person name="Jenkins J."/>
            <person name="Shu S."/>
            <person name="Leebens-Mack J."/>
            <person name="Grimwood J."/>
            <person name="Schmutz J."/>
            <person name="Soltis P."/>
            <person name="Soltis D."/>
            <person name="Chen Z.-H."/>
        </authorList>
    </citation>
    <scope>NUCLEOTIDE SEQUENCE</scope>
    <source>
        <strain evidence="1">Whitten #5841</strain>
        <tissue evidence="1">Leaf</tissue>
    </source>
</reference>
<sequence length="155" mass="17670">MDETPFEWDGGFLLDCLSRLRFRLKAAARHRLAIDISVLSTGLRAAVMIDYAFGVPQLQTQLCRLLHLLAQKFTVISSLRVMRIDEVLYLIHVKNLTLQMDGTLDRSTEVDFAILDDTVVRVSCFLHVFLMCATNMRNGAFLNLKWSYANICLPC</sequence>
<name>A0A8T2TP47_CERRI</name>
<accession>A0A8T2TP47</accession>
<dbReference type="PANTHER" id="PTHR31366:SF2">
    <property type="entry name" value="UPF0739 PROTEIN C1ORF74"/>
    <property type="match status" value="1"/>
</dbReference>
<organism evidence="1 2">
    <name type="scientific">Ceratopteris richardii</name>
    <name type="common">Triangle waterfern</name>
    <dbReference type="NCBI Taxonomy" id="49495"/>
    <lineage>
        <taxon>Eukaryota</taxon>
        <taxon>Viridiplantae</taxon>
        <taxon>Streptophyta</taxon>
        <taxon>Embryophyta</taxon>
        <taxon>Tracheophyta</taxon>
        <taxon>Polypodiopsida</taxon>
        <taxon>Polypodiidae</taxon>
        <taxon>Polypodiales</taxon>
        <taxon>Pteridineae</taxon>
        <taxon>Pteridaceae</taxon>
        <taxon>Parkerioideae</taxon>
        <taxon>Ceratopteris</taxon>
    </lineage>
</organism>
<keyword evidence="2" id="KW-1185">Reference proteome</keyword>
<dbReference type="Pfam" id="PF14953">
    <property type="entry name" value="DUF4504"/>
    <property type="match status" value="1"/>
</dbReference>
<proteinExistence type="predicted"/>